<keyword evidence="2" id="KW-1185">Reference proteome</keyword>
<dbReference type="KEGG" id="sphv:F9278_23135"/>
<protein>
    <submittedName>
        <fullName evidence="1">Uncharacterized protein</fullName>
    </submittedName>
</protein>
<dbReference type="EMBL" id="CP045096">
    <property type="protein sequence ID" value="QFQ98575.1"/>
    <property type="molecule type" value="Genomic_DNA"/>
</dbReference>
<gene>
    <name evidence="1" type="ORF">F9278_23135</name>
</gene>
<proteinExistence type="predicted"/>
<name>A0A5P8K5L1_9ACTN</name>
<accession>A0A5P8K5L1</accession>
<organism evidence="1 2">
    <name type="scientific">Streptomyces phaeolivaceus</name>
    <dbReference type="NCBI Taxonomy" id="2653200"/>
    <lineage>
        <taxon>Bacteria</taxon>
        <taxon>Bacillati</taxon>
        <taxon>Actinomycetota</taxon>
        <taxon>Actinomycetes</taxon>
        <taxon>Kitasatosporales</taxon>
        <taxon>Streptomycetaceae</taxon>
        <taxon>Streptomyces</taxon>
    </lineage>
</organism>
<dbReference type="Proteomes" id="UP000327294">
    <property type="component" value="Chromosome"/>
</dbReference>
<evidence type="ECO:0000313" key="1">
    <source>
        <dbReference type="EMBL" id="QFQ98575.1"/>
    </source>
</evidence>
<evidence type="ECO:0000313" key="2">
    <source>
        <dbReference type="Proteomes" id="UP000327294"/>
    </source>
</evidence>
<sequence>MTVLLFVLVVLVVVLAAGLVKLWRRVQLSERQGAALRAGLDGVRVQLQEHVDARQLHTSKLVVITDRADAESYALMQRVAGEGR</sequence>
<dbReference type="AlphaFoldDB" id="A0A5P8K5L1"/>
<reference evidence="1 2" key="1">
    <citation type="submission" date="2019-10" db="EMBL/GenBank/DDBJ databases">
        <title>Streptomyces sp. strain GY16 isolated from leaves of Broussonetia papyrifera.</title>
        <authorList>
            <person name="Mo P."/>
        </authorList>
    </citation>
    <scope>NUCLEOTIDE SEQUENCE [LARGE SCALE GENOMIC DNA]</scope>
    <source>
        <strain evidence="1 2">GY16</strain>
    </source>
</reference>
<dbReference type="RefSeq" id="WP_152170031.1">
    <property type="nucleotide sequence ID" value="NZ_CP045096.1"/>
</dbReference>